<evidence type="ECO:0000313" key="16">
    <source>
        <dbReference type="Proteomes" id="UP000807306"/>
    </source>
</evidence>
<dbReference type="PANTHER" id="PTHR11070:SF2">
    <property type="entry name" value="ATP-DEPENDENT DNA HELICASE SRS2"/>
    <property type="match status" value="1"/>
</dbReference>
<dbReference type="InterPro" id="IPR014017">
    <property type="entry name" value="DNA_helicase_UvrD-like_C"/>
</dbReference>
<comment type="caution">
    <text evidence="15">The sequence shown here is derived from an EMBL/GenBank/DDBJ whole genome shotgun (WGS) entry which is preliminary data.</text>
</comment>
<evidence type="ECO:0000256" key="9">
    <source>
        <dbReference type="ARBA" id="ARBA00034808"/>
    </source>
</evidence>
<keyword evidence="4 11" id="KW-0347">Helicase</keyword>
<keyword evidence="3 11" id="KW-0378">Hydrolase</keyword>
<dbReference type="SUPFAM" id="SSF52540">
    <property type="entry name" value="P-loop containing nucleoside triphosphate hydrolases"/>
    <property type="match status" value="1"/>
</dbReference>
<dbReference type="InterPro" id="IPR013986">
    <property type="entry name" value="DExx_box_DNA_helicase_dom_sf"/>
</dbReference>
<proteinExistence type="inferred from homology"/>
<evidence type="ECO:0000256" key="2">
    <source>
        <dbReference type="ARBA" id="ARBA00022741"/>
    </source>
</evidence>
<dbReference type="GO" id="GO:0003677">
    <property type="term" value="F:DNA binding"/>
    <property type="evidence" value="ECO:0007669"/>
    <property type="project" value="UniProtKB-KW"/>
</dbReference>
<keyword evidence="2 11" id="KW-0547">Nucleotide-binding</keyword>
<dbReference type="AlphaFoldDB" id="A0A9P6ENT5"/>
<evidence type="ECO:0000256" key="11">
    <source>
        <dbReference type="PROSITE-ProRule" id="PRU00560"/>
    </source>
</evidence>
<feature type="domain" description="UvrD-like helicase ATP-binding" evidence="13">
    <location>
        <begin position="39"/>
        <end position="338"/>
    </location>
</feature>
<evidence type="ECO:0000256" key="8">
    <source>
        <dbReference type="ARBA" id="ARBA00034617"/>
    </source>
</evidence>
<feature type="compositionally biased region" description="Polar residues" evidence="12">
    <location>
        <begin position="891"/>
        <end position="916"/>
    </location>
</feature>
<keyword evidence="6" id="KW-0238">DNA-binding</keyword>
<dbReference type="Pfam" id="PF00580">
    <property type="entry name" value="UvrD-helicase"/>
    <property type="match status" value="1"/>
</dbReference>
<evidence type="ECO:0000259" key="14">
    <source>
        <dbReference type="PROSITE" id="PS51217"/>
    </source>
</evidence>
<feature type="compositionally biased region" description="Low complexity" evidence="12">
    <location>
        <begin position="917"/>
        <end position="930"/>
    </location>
</feature>
<dbReference type="InterPro" id="IPR027417">
    <property type="entry name" value="P-loop_NTPase"/>
</dbReference>
<dbReference type="PROSITE" id="PS51198">
    <property type="entry name" value="UVRD_HELICASE_ATP_BIND"/>
    <property type="match status" value="1"/>
</dbReference>
<evidence type="ECO:0000256" key="1">
    <source>
        <dbReference type="ARBA" id="ARBA00009922"/>
    </source>
</evidence>
<feature type="domain" description="UvrD-like helicase C-terminal" evidence="14">
    <location>
        <begin position="339"/>
        <end position="638"/>
    </location>
</feature>
<dbReference type="GO" id="GO:0000725">
    <property type="term" value="P:recombinational repair"/>
    <property type="evidence" value="ECO:0007669"/>
    <property type="project" value="TreeGrafter"/>
</dbReference>
<organism evidence="15 16">
    <name type="scientific">Crepidotus variabilis</name>
    <dbReference type="NCBI Taxonomy" id="179855"/>
    <lineage>
        <taxon>Eukaryota</taxon>
        <taxon>Fungi</taxon>
        <taxon>Dikarya</taxon>
        <taxon>Basidiomycota</taxon>
        <taxon>Agaricomycotina</taxon>
        <taxon>Agaricomycetes</taxon>
        <taxon>Agaricomycetidae</taxon>
        <taxon>Agaricales</taxon>
        <taxon>Agaricineae</taxon>
        <taxon>Crepidotaceae</taxon>
        <taxon>Crepidotus</taxon>
    </lineage>
</organism>
<evidence type="ECO:0000256" key="6">
    <source>
        <dbReference type="ARBA" id="ARBA00023125"/>
    </source>
</evidence>
<dbReference type="PANTHER" id="PTHR11070">
    <property type="entry name" value="UVRD / RECB / PCRA DNA HELICASE FAMILY MEMBER"/>
    <property type="match status" value="1"/>
</dbReference>
<dbReference type="EMBL" id="MU157831">
    <property type="protein sequence ID" value="KAF9532506.1"/>
    <property type="molecule type" value="Genomic_DNA"/>
</dbReference>
<keyword evidence="7" id="KW-0413">Isomerase</keyword>
<reference evidence="15" key="1">
    <citation type="submission" date="2020-11" db="EMBL/GenBank/DDBJ databases">
        <authorList>
            <consortium name="DOE Joint Genome Institute"/>
            <person name="Ahrendt S."/>
            <person name="Riley R."/>
            <person name="Andreopoulos W."/>
            <person name="Labutti K."/>
            <person name="Pangilinan J."/>
            <person name="Ruiz-Duenas F.J."/>
            <person name="Barrasa J.M."/>
            <person name="Sanchez-Garcia M."/>
            <person name="Camarero S."/>
            <person name="Miyauchi S."/>
            <person name="Serrano A."/>
            <person name="Linde D."/>
            <person name="Babiker R."/>
            <person name="Drula E."/>
            <person name="Ayuso-Fernandez I."/>
            <person name="Pacheco R."/>
            <person name="Padilla G."/>
            <person name="Ferreira P."/>
            <person name="Barriuso J."/>
            <person name="Kellner H."/>
            <person name="Castanera R."/>
            <person name="Alfaro M."/>
            <person name="Ramirez L."/>
            <person name="Pisabarro A.G."/>
            <person name="Kuo A."/>
            <person name="Tritt A."/>
            <person name="Lipzen A."/>
            <person name="He G."/>
            <person name="Yan M."/>
            <person name="Ng V."/>
            <person name="Cullen D."/>
            <person name="Martin F."/>
            <person name="Rosso M.-N."/>
            <person name="Henrissat B."/>
            <person name="Hibbett D."/>
            <person name="Martinez A.T."/>
            <person name="Grigoriev I.V."/>
        </authorList>
    </citation>
    <scope>NUCLEOTIDE SEQUENCE</scope>
    <source>
        <strain evidence="15">CBS 506.95</strain>
    </source>
</reference>
<feature type="compositionally biased region" description="Basic and acidic residues" evidence="12">
    <location>
        <begin position="879"/>
        <end position="888"/>
    </location>
</feature>
<evidence type="ECO:0000256" key="3">
    <source>
        <dbReference type="ARBA" id="ARBA00022801"/>
    </source>
</evidence>
<evidence type="ECO:0000313" key="15">
    <source>
        <dbReference type="EMBL" id="KAF9532506.1"/>
    </source>
</evidence>
<dbReference type="InterPro" id="IPR014016">
    <property type="entry name" value="UvrD-like_ATP-bd"/>
</dbReference>
<comment type="catalytic activity">
    <reaction evidence="10">
        <text>ATP + H2O = ADP + phosphate + H(+)</text>
        <dbReference type="Rhea" id="RHEA:13065"/>
        <dbReference type="ChEBI" id="CHEBI:15377"/>
        <dbReference type="ChEBI" id="CHEBI:15378"/>
        <dbReference type="ChEBI" id="CHEBI:30616"/>
        <dbReference type="ChEBI" id="CHEBI:43474"/>
        <dbReference type="ChEBI" id="CHEBI:456216"/>
        <dbReference type="EC" id="5.6.2.4"/>
    </reaction>
</comment>
<dbReference type="Pfam" id="PF13361">
    <property type="entry name" value="UvrD_C"/>
    <property type="match status" value="1"/>
</dbReference>
<feature type="region of interest" description="Disordered" evidence="12">
    <location>
        <begin position="1"/>
        <end position="26"/>
    </location>
</feature>
<dbReference type="Gene3D" id="1.10.10.160">
    <property type="match status" value="1"/>
</dbReference>
<evidence type="ECO:0000256" key="10">
    <source>
        <dbReference type="ARBA" id="ARBA00048988"/>
    </source>
</evidence>
<feature type="region of interest" description="Disordered" evidence="12">
    <location>
        <begin position="876"/>
        <end position="1045"/>
    </location>
</feature>
<sequence>MPPQATSRNNRGACSNSNNNATDGNADVPAIDLDGLLASLNPAQHQAVTHDPKIPLQILAGPGSGKTKVLTSRIAHLILVHKVAPSSICAVTFTNKAANEMRERLNKLIGKSRTTALQMGTFHSICVRYLRMHSSVVGLEDNFTICDSDESKKLVMALMKPYKDYIIENDIAITEGSILSKISAAKAKGQSAAEFLKDVNEMERANRNNPRMPNQRLEGYKSFERILAEIYIAYEEVLKNNNALDFDDLLVYGVKLFGTHEQAVLWCRHVLVDEFQDTNTMQYQLMRCLGVRRCVSIVGDPDQSIYGWRSAEVTNLAKMRKDFPNTRQIYLERNYRSSGAILRTSLAIVEEDKKRIPKSLHTSHPLGTTPFLGVTANEKDESEMIAFEIKRSVAYMGGVLKWGDFAILLRFNALSRPIESALQKNGIPCRILGGHKFFERMEVKDIIAYLQLLDNPGFNPAFVRAIKAPSRGVGDKSLEEISLGAERSKNSQLKLVEKIVDNKTPDTKPPVKKKVTPFVKVFKALRRFNEEETLPSEIIRKLVNLIGYEDHLKKTQQDWESRWENVQELITFASEIEAEMIARETNVPEAQAGPDAPAKQSKLRHFLQCSTLSSAGDNESEEQNKEKVTISTCHAAKGLEWPVVIVPAVDSEIFPFYRTDDIEEERRLLYVACTRAQSLLYLLYSSKRQVAGKAKDKGLSPFVSVPLEKNPGLFSQTVPQFRANDRAVICQVLSRELPDEAEIQRRVKELEESREFVQPTPQTPSGQMATVALDGTRSSVLNVPVGAGGLSSMYASPSALAAISASFTRDYNPKVPFGKPPASFQRPGMSAFVPMSELYSSAALTVQLPVGHQSVPTPRTHMTNLTSFRQDVLPNAVSEKSRPERPRSFFDMSQAQTATSSKTYLSQPASINGANGTSRLMSSTGSSSKTNRPKNTPMTVDIDLTRSSSPPQYDENHPPGEPSSRLNPVLLDQDPRKRFSSLPNSPANISSTNSSQLDVASSPARTPSSRLPVVTNLPSVATVPPRTQPSPMKQGSSTTENVAQTTGVKRRLGMGRGYTGYSNKKFKPLM</sequence>
<dbReference type="Gene3D" id="1.10.486.10">
    <property type="entry name" value="PCRA, domain 4"/>
    <property type="match status" value="1"/>
</dbReference>
<dbReference type="EC" id="5.6.2.4" evidence="9"/>
<dbReference type="InterPro" id="IPR000212">
    <property type="entry name" value="DNA_helicase_UvrD/REP"/>
</dbReference>
<evidence type="ECO:0000256" key="7">
    <source>
        <dbReference type="ARBA" id="ARBA00023235"/>
    </source>
</evidence>
<comment type="similarity">
    <text evidence="1">Belongs to the helicase family. UvrD subfamily.</text>
</comment>
<feature type="binding site" evidence="11">
    <location>
        <begin position="60"/>
        <end position="67"/>
    </location>
    <ligand>
        <name>ATP</name>
        <dbReference type="ChEBI" id="CHEBI:30616"/>
    </ligand>
</feature>
<dbReference type="GO" id="GO:0005524">
    <property type="term" value="F:ATP binding"/>
    <property type="evidence" value="ECO:0007669"/>
    <property type="project" value="UniProtKB-UniRule"/>
</dbReference>
<keyword evidence="5 11" id="KW-0067">ATP-binding</keyword>
<accession>A0A9P6ENT5</accession>
<dbReference type="Proteomes" id="UP000807306">
    <property type="component" value="Unassembled WGS sequence"/>
</dbReference>
<dbReference type="Gene3D" id="3.40.50.300">
    <property type="entry name" value="P-loop containing nucleotide triphosphate hydrolases"/>
    <property type="match status" value="2"/>
</dbReference>
<feature type="compositionally biased region" description="Polar residues" evidence="12">
    <location>
        <begin position="1029"/>
        <end position="1045"/>
    </location>
</feature>
<feature type="compositionally biased region" description="Polar residues" evidence="12">
    <location>
        <begin position="981"/>
        <end position="1009"/>
    </location>
</feature>
<dbReference type="OrthoDB" id="1470711at2759"/>
<evidence type="ECO:0000256" key="4">
    <source>
        <dbReference type="ARBA" id="ARBA00022806"/>
    </source>
</evidence>
<comment type="catalytic activity">
    <reaction evidence="8">
        <text>Couples ATP hydrolysis with the unwinding of duplex DNA by translocating in the 3'-5' direction.</text>
        <dbReference type="EC" id="5.6.2.4"/>
    </reaction>
</comment>
<feature type="compositionally biased region" description="Low complexity" evidence="12">
    <location>
        <begin position="7"/>
        <end position="21"/>
    </location>
</feature>
<evidence type="ECO:0000256" key="5">
    <source>
        <dbReference type="ARBA" id="ARBA00022840"/>
    </source>
</evidence>
<dbReference type="GO" id="GO:0016787">
    <property type="term" value="F:hydrolase activity"/>
    <property type="evidence" value="ECO:0007669"/>
    <property type="project" value="UniProtKB-UniRule"/>
</dbReference>
<dbReference type="CDD" id="cd17932">
    <property type="entry name" value="DEXQc_UvrD"/>
    <property type="match status" value="1"/>
</dbReference>
<dbReference type="GO" id="GO:0043138">
    <property type="term" value="F:3'-5' DNA helicase activity"/>
    <property type="evidence" value="ECO:0007669"/>
    <property type="project" value="UniProtKB-EC"/>
</dbReference>
<evidence type="ECO:0000256" key="12">
    <source>
        <dbReference type="SAM" id="MobiDB-lite"/>
    </source>
</evidence>
<dbReference type="GO" id="GO:0005634">
    <property type="term" value="C:nucleus"/>
    <property type="evidence" value="ECO:0007669"/>
    <property type="project" value="TreeGrafter"/>
</dbReference>
<evidence type="ECO:0000259" key="13">
    <source>
        <dbReference type="PROSITE" id="PS51198"/>
    </source>
</evidence>
<gene>
    <name evidence="15" type="ORF">CPB83DRAFT_624814</name>
</gene>
<dbReference type="PROSITE" id="PS51217">
    <property type="entry name" value="UVRD_HELICASE_CTER"/>
    <property type="match status" value="1"/>
</dbReference>
<keyword evidence="16" id="KW-1185">Reference proteome</keyword>
<name>A0A9P6ENT5_9AGAR</name>
<protein>
    <recommendedName>
        <fullName evidence="9">DNA 3'-5' helicase</fullName>
        <ecNumber evidence="9">5.6.2.4</ecNumber>
    </recommendedName>
</protein>